<dbReference type="Proteomes" id="UP001642360">
    <property type="component" value="Unassembled WGS sequence"/>
</dbReference>
<sequence length="467" mass="53050">MEELQFAQNDIYVEREREKIMGTQQASLSVLMLPWLAHGHISPFLELAKKLAERNFYSSLCSTPINLTSIKERITHKYSPFIQLVELHLPDSPDLPPHYHTTNGLPAHLASTLKDAFEMASHKFDNIVKTLKPDLLIYDFNQPWAAAIASSHNVPAVQFLTSGAATTSFLFNMLKMGGEKFPFSEIHLRGYESLMIRDAVSTPEDHVKDKYRFLEALERSCDIVLIKTLREIEGKYIDYLSVLAKKKLVPLGPLVQDPVSQDEHKDIMQWLDKKKKFSTVFVSFGSEYFLSKEEMEEVAHGLEISMVNFIWVVRFPKGEKIRVEDALPEGFFGRVGERGRVVEGWAPQVKIIGHLGTGGFVSHCGWSSIMESMKFGVPIIAIPMHIDQPLNARVVEEVGVGVEVVRDNNGKLHREEIAQVIRKVVVEENGEGVRRKAWEVSEKFKIKGEEEIEVVVEELLKLCKKKN</sequence>
<dbReference type="Pfam" id="PF26168">
    <property type="entry name" value="Glyco_transf_N"/>
    <property type="match status" value="1"/>
</dbReference>
<evidence type="ECO:0000313" key="7">
    <source>
        <dbReference type="EMBL" id="CAK9137495.1"/>
    </source>
</evidence>
<evidence type="ECO:0000259" key="6">
    <source>
        <dbReference type="Pfam" id="PF26168"/>
    </source>
</evidence>
<dbReference type="Gene3D" id="3.40.50.2000">
    <property type="entry name" value="Glycogen Phosphorylase B"/>
    <property type="match status" value="2"/>
</dbReference>
<dbReference type="AlphaFoldDB" id="A0ABC8QXK5"/>
<feature type="domain" description="Glycosyltransferase N-terminal" evidence="6">
    <location>
        <begin position="27"/>
        <end position="254"/>
    </location>
</feature>
<dbReference type="EMBL" id="CAUOFW020000823">
    <property type="protein sequence ID" value="CAK9137495.1"/>
    <property type="molecule type" value="Genomic_DNA"/>
</dbReference>
<evidence type="ECO:0000256" key="5">
    <source>
        <dbReference type="RuleBase" id="RU362057"/>
    </source>
</evidence>
<dbReference type="GO" id="GO:0008194">
    <property type="term" value="F:UDP-glycosyltransferase activity"/>
    <property type="evidence" value="ECO:0007669"/>
    <property type="project" value="UniProtKB-ARBA"/>
</dbReference>
<keyword evidence="3 4" id="KW-0808">Transferase</keyword>
<dbReference type="EC" id="2.4.1.-" evidence="5"/>
<evidence type="ECO:0000256" key="4">
    <source>
        <dbReference type="RuleBase" id="RU003718"/>
    </source>
</evidence>
<evidence type="ECO:0000256" key="3">
    <source>
        <dbReference type="ARBA" id="ARBA00022679"/>
    </source>
</evidence>
<dbReference type="InterPro" id="IPR002213">
    <property type="entry name" value="UDP_glucos_trans"/>
</dbReference>
<dbReference type="PROSITE" id="PS00375">
    <property type="entry name" value="UDPGT"/>
    <property type="match status" value="1"/>
</dbReference>
<protein>
    <recommendedName>
        <fullName evidence="5">Glycosyltransferase</fullName>
        <ecNumber evidence="5">2.4.1.-</ecNumber>
    </recommendedName>
</protein>
<comment type="caution">
    <text evidence="7">The sequence shown here is derived from an EMBL/GenBank/DDBJ whole genome shotgun (WGS) entry which is preliminary data.</text>
</comment>
<gene>
    <name evidence="7" type="ORF">ILEXP_LOCUS4516</name>
</gene>
<name>A0ABC8QXK5_9AQUA</name>
<dbReference type="InterPro" id="IPR035595">
    <property type="entry name" value="UDP_glycos_trans_CS"/>
</dbReference>
<keyword evidence="2 4" id="KW-0328">Glycosyltransferase</keyword>
<reference evidence="7 8" key="1">
    <citation type="submission" date="2024-02" db="EMBL/GenBank/DDBJ databases">
        <authorList>
            <person name="Vignale AGUSTIN F."/>
            <person name="Sosa J E."/>
            <person name="Modenutti C."/>
        </authorList>
    </citation>
    <scope>NUCLEOTIDE SEQUENCE [LARGE SCALE GENOMIC DNA]</scope>
</reference>
<dbReference type="PANTHER" id="PTHR48044:SF39">
    <property type="entry name" value="GLYCOSYLTRANSFERASE"/>
    <property type="match status" value="1"/>
</dbReference>
<organism evidence="7 8">
    <name type="scientific">Ilex paraguariensis</name>
    <name type="common">yerba mate</name>
    <dbReference type="NCBI Taxonomy" id="185542"/>
    <lineage>
        <taxon>Eukaryota</taxon>
        <taxon>Viridiplantae</taxon>
        <taxon>Streptophyta</taxon>
        <taxon>Embryophyta</taxon>
        <taxon>Tracheophyta</taxon>
        <taxon>Spermatophyta</taxon>
        <taxon>Magnoliopsida</taxon>
        <taxon>eudicotyledons</taxon>
        <taxon>Gunneridae</taxon>
        <taxon>Pentapetalae</taxon>
        <taxon>asterids</taxon>
        <taxon>campanulids</taxon>
        <taxon>Aquifoliales</taxon>
        <taxon>Aquifoliaceae</taxon>
        <taxon>Ilex</taxon>
    </lineage>
</organism>
<dbReference type="Pfam" id="PF00201">
    <property type="entry name" value="UDPGT"/>
    <property type="match status" value="1"/>
</dbReference>
<dbReference type="GO" id="GO:0016138">
    <property type="term" value="P:glycoside biosynthetic process"/>
    <property type="evidence" value="ECO:0007669"/>
    <property type="project" value="UniProtKB-ARBA"/>
</dbReference>
<comment type="similarity">
    <text evidence="1 4">Belongs to the UDP-glycosyltransferase family.</text>
</comment>
<dbReference type="CDD" id="cd03784">
    <property type="entry name" value="GT1_Gtf-like"/>
    <property type="match status" value="1"/>
</dbReference>
<evidence type="ECO:0000256" key="1">
    <source>
        <dbReference type="ARBA" id="ARBA00009995"/>
    </source>
</evidence>
<keyword evidence="8" id="KW-1185">Reference proteome</keyword>
<dbReference type="SUPFAM" id="SSF53756">
    <property type="entry name" value="UDP-Glycosyltransferase/glycogen phosphorylase"/>
    <property type="match status" value="1"/>
</dbReference>
<evidence type="ECO:0000313" key="8">
    <source>
        <dbReference type="Proteomes" id="UP001642360"/>
    </source>
</evidence>
<dbReference type="InterPro" id="IPR058980">
    <property type="entry name" value="Glyco_transf_N"/>
</dbReference>
<evidence type="ECO:0000256" key="2">
    <source>
        <dbReference type="ARBA" id="ARBA00022676"/>
    </source>
</evidence>
<proteinExistence type="inferred from homology"/>
<accession>A0ABC8QXK5</accession>
<dbReference type="PANTHER" id="PTHR48044">
    <property type="entry name" value="GLYCOSYLTRANSFERASE"/>
    <property type="match status" value="1"/>
</dbReference>
<dbReference type="FunFam" id="3.40.50.2000:FF:000060">
    <property type="entry name" value="Glycosyltransferase"/>
    <property type="match status" value="1"/>
</dbReference>